<keyword evidence="2" id="KW-1133">Transmembrane helix</keyword>
<dbReference type="EMBL" id="CP007032">
    <property type="protein sequence ID" value="AHF07768.1"/>
    <property type="molecule type" value="Genomic_DNA"/>
</dbReference>
<dbReference type="RefSeq" id="WP_006716697.1">
    <property type="nucleotide sequence ID" value="NZ_CP007032.1"/>
</dbReference>
<keyword evidence="4" id="KW-1185">Reference proteome</keyword>
<proteinExistence type="predicted"/>
<dbReference type="KEGG" id="dmt:DESME_12610"/>
<name>W0EE38_9FIRM</name>
<keyword evidence="2" id="KW-0472">Membrane</keyword>
<feature type="transmembrane region" description="Helical" evidence="2">
    <location>
        <begin position="36"/>
        <end position="57"/>
    </location>
</feature>
<dbReference type="OrthoDB" id="1797947at2"/>
<dbReference type="STRING" id="871968.DESME_12610"/>
<dbReference type="HOGENOM" id="CLU_1967002_0_0_9"/>
<evidence type="ECO:0000256" key="1">
    <source>
        <dbReference type="SAM" id="MobiDB-lite"/>
    </source>
</evidence>
<dbReference type="eggNOG" id="ENOG5033DAT">
    <property type="taxonomic scope" value="Bacteria"/>
</dbReference>
<feature type="region of interest" description="Disordered" evidence="1">
    <location>
        <begin position="101"/>
        <end position="127"/>
    </location>
</feature>
<organism evidence="3 4">
    <name type="scientific">Desulfitobacterium metallireducens DSM 15288</name>
    <dbReference type="NCBI Taxonomy" id="871968"/>
    <lineage>
        <taxon>Bacteria</taxon>
        <taxon>Bacillati</taxon>
        <taxon>Bacillota</taxon>
        <taxon>Clostridia</taxon>
        <taxon>Eubacteriales</taxon>
        <taxon>Desulfitobacteriaceae</taxon>
        <taxon>Desulfitobacterium</taxon>
    </lineage>
</organism>
<accession>W0EE38</accession>
<feature type="transmembrane region" description="Helical" evidence="2">
    <location>
        <begin position="6"/>
        <end position="24"/>
    </location>
</feature>
<dbReference type="AlphaFoldDB" id="W0EE38"/>
<protein>
    <submittedName>
        <fullName evidence="3">Uncharacterized protein</fullName>
    </submittedName>
</protein>
<reference evidence="3 4" key="1">
    <citation type="submission" date="2013-12" db="EMBL/GenBank/DDBJ databases">
        <authorList>
            <consortium name="DOE Joint Genome Institute"/>
            <person name="Smidt H."/>
            <person name="Huntemann M."/>
            <person name="Han J."/>
            <person name="Chen A."/>
            <person name="Kyrpides N."/>
            <person name="Mavromatis K."/>
            <person name="Markowitz V."/>
            <person name="Palaniappan K."/>
            <person name="Ivanova N."/>
            <person name="Schaumberg A."/>
            <person name="Pati A."/>
            <person name="Liolios K."/>
            <person name="Nordberg H.P."/>
            <person name="Cantor M.N."/>
            <person name="Hua S.X."/>
            <person name="Woyke T."/>
        </authorList>
    </citation>
    <scope>NUCLEOTIDE SEQUENCE [LARGE SCALE GENOMIC DNA]</scope>
    <source>
        <strain evidence="4">DSM 15288</strain>
    </source>
</reference>
<sequence>MNHETLRIWAWRLALGTAILVGILSWQTNASFLRIMIRMILSFLLIYGLSYGSLYGFEKAASPNEDLPENIVSESEADEGRGAFLDVAVGQDEIDPPLAGQVDADLSEGLPDEAKQADMVRRMGWGE</sequence>
<dbReference type="Proteomes" id="UP000010847">
    <property type="component" value="Chromosome"/>
</dbReference>
<evidence type="ECO:0000313" key="3">
    <source>
        <dbReference type="EMBL" id="AHF07768.1"/>
    </source>
</evidence>
<evidence type="ECO:0000313" key="4">
    <source>
        <dbReference type="Proteomes" id="UP000010847"/>
    </source>
</evidence>
<evidence type="ECO:0000256" key="2">
    <source>
        <dbReference type="SAM" id="Phobius"/>
    </source>
</evidence>
<feature type="compositionally biased region" description="Basic and acidic residues" evidence="1">
    <location>
        <begin position="112"/>
        <end position="121"/>
    </location>
</feature>
<gene>
    <name evidence="3" type="ORF">DESME_12610</name>
</gene>
<keyword evidence="2" id="KW-0812">Transmembrane</keyword>